<accession>A0AAJ6N6A5</accession>
<evidence type="ECO:0007829" key="2">
    <source>
        <dbReference type="PDB" id="8GJ9"/>
    </source>
</evidence>
<dbReference type="GO" id="GO:0000166">
    <property type="term" value="F:nucleotide binding"/>
    <property type="evidence" value="ECO:0007669"/>
    <property type="project" value="InterPro"/>
</dbReference>
<dbReference type="AlphaFoldDB" id="A0AAJ6N6A5"/>
<protein>
    <submittedName>
        <fullName evidence="1">Rad51c</fullName>
    </submittedName>
</protein>
<keyword evidence="2" id="KW-0002">3D-structure</keyword>
<dbReference type="SMR" id="A0AAJ6N6A5"/>
<dbReference type="InterPro" id="IPR010995">
    <property type="entry name" value="DNA_repair_Rad51/TF_NusA_a-hlx"/>
</dbReference>
<proteinExistence type="evidence at protein level"/>
<organism evidence="1">
    <name type="scientific">Alvinella pompejana</name>
    <dbReference type="NCBI Taxonomy" id="6376"/>
    <lineage>
        <taxon>Eukaryota</taxon>
        <taxon>Metazoa</taxon>
        <taxon>Spiralia</taxon>
        <taxon>Lophotrochozoa</taxon>
        <taxon>Annelida</taxon>
        <taxon>Polychaeta</taxon>
        <taxon>Sedentaria</taxon>
        <taxon>Canalipalpata</taxon>
        <taxon>Terebellida</taxon>
        <taxon>Terebelliformia</taxon>
        <taxon>Alvinellidae</taxon>
        <taxon>Alvinella</taxon>
    </lineage>
</organism>
<evidence type="ECO:0000313" key="1">
    <source>
        <dbReference type="PDB" id="8GJ9"/>
    </source>
</evidence>
<feature type="binding site" evidence="2">
    <location>
        <position position="33"/>
    </location>
    <ligand>
        <name>Zn(2+)</name>
        <dbReference type="ChEBI" id="CHEBI:29105"/>
    </ligand>
</feature>
<feature type="disulfide bond" description="Interchain" evidence="2">
    <location>
        <position position="46"/>
    </location>
</feature>
<keyword evidence="2" id="KW-0862">Zinc</keyword>
<keyword evidence="2" id="KW-0479">Metal-binding</keyword>
<dbReference type="SUPFAM" id="SSF47794">
    <property type="entry name" value="Rad51 N-terminal domain-like"/>
    <property type="match status" value="1"/>
</dbReference>
<dbReference type="PDB" id="8GJ9">
    <property type="method" value="X-ray"/>
    <property type="resolution" value="1.60 A"/>
    <property type="chains" value="A/B=1-65"/>
</dbReference>
<sequence>GHMNRLLTSFPLTASVRTKLHNKGFQTVGDVLELKPTELSAELEICKEEALEIIKFLEEETQKVK</sequence>
<dbReference type="GO" id="GO:0046872">
    <property type="term" value="F:metal ion binding"/>
    <property type="evidence" value="ECO:0007669"/>
    <property type="project" value="UniProtKB-KW"/>
</dbReference>
<reference evidence="2" key="1">
    <citation type="journal article" date="2023" name="Nat. Commun.">
        <title>RAD51C-XRCC3 structure and cancer patient mutations define DNA replication roles.</title>
        <authorList>
            <person name="Longo M.A."/>
            <person name="Roy S."/>
            <person name="Chen Y."/>
            <person name="Tomaszowski K.H."/>
            <person name="Arvai A.S."/>
            <person name="Pepper J.T."/>
            <person name="Boisvert R.A."/>
            <person name="Kunnimalaiyaan S."/>
            <person name="Keshvani C."/>
            <person name="Schild D."/>
            <person name="Bacolla A."/>
            <person name="Williams G.J."/>
            <person name="Tainer J.A."/>
            <person name="Schlacher K."/>
        </authorList>
    </citation>
    <scope>X-RAY CRYSTALLOGRAPHY (1.60 ANGSTROMS) IN COMPLEX WITH ZN(2+)</scope>
    <scope>DISULFIDE BONDS</scope>
</reference>
<name>A0AAJ6N6A5_9ANNE</name>